<evidence type="ECO:0000313" key="2">
    <source>
        <dbReference type="EMBL" id="TVZ07396.1"/>
    </source>
</evidence>
<dbReference type="GO" id="GO:0008168">
    <property type="term" value="F:methyltransferase activity"/>
    <property type="evidence" value="ECO:0007669"/>
    <property type="project" value="InterPro"/>
</dbReference>
<sequence>MIERWFPCTEVSEASSSGWGSGNQEAALFTWFAKRPLAQAKAAVLTSLLPWPEDVEEQRRLQNLVRRAMAARNGMNAELRAEIAVAHPDGASMLDLFSGRAMIPLEAARLSVKAYGIDYSPVATLAGQLLADFPLQDWSDEPLLPFAARQGLTFSGGRLLDDVRAVLDEVGRRHDEQIAEVYPEVDGRRAWGYLWASTLPCQECGRRFPLTGAVVLRHPKPATGDPGQHYCIDVDRQTGRFRATVHAGAPTGQPTLRAPGSSKTGAKSAICPFCNHVHSTALHRRLSAEGFREDVLLLAADLDRDYGKSFREPTSDEFAAIRLAEEMLAAEPPFAPGIPAKPDERIPVGNGSVVQPSLYGAKSYGDLCNDRQTLSFVRLCRVISDLGIEIMVDHGISEKYTAALVGYACAVLVRKMKRSTRGTSLMVYNDGRSTGVNHIFGNEASISFSYDYFETGLTDGPGSWSSLVERTMAALRSQTGRAAGVPADISRGSATSLPIRDNSVSAVVTDPPYDEMIPYSDASDLFYVWLKRALFSTQPLFCFTADPDGVQEKAEEAIVKKFRARSTHFDHRTSAHYDDMIAKAFTEARRVVSTDGVVTIVFGHGDPDVWHRLLGALTRAGLVLTGSWPAKTESGGSAGSANIVTTLTMSCRPAPPGRPAGRANLVEAEVRKEVKARIPMWEATGLAPSDQLMASAGPAMEAVGRYAQVLNHLGDPVDPAHYLVVARRAVEEAAAIVIDHLPLETFDERTRFALSWARLYRRAVAPRSEARWQALASDLSTDELKGILEDADKGVRLGYAKNWKGALSETSRTIDVAMAMAKAWPEGLDAVAEVLVATGRDTADNYLWAAIGYLSSLLPEADPDAVAWTSLVRGRSGIGAVTRGVVSAQREAAKLKEAANRQPSLFDTD</sequence>
<feature type="domain" description="DUF1156" evidence="1">
    <location>
        <begin position="5"/>
        <end position="57"/>
    </location>
</feature>
<dbReference type="Pfam" id="PF06634">
    <property type="entry name" value="DUF1156"/>
    <property type="match status" value="1"/>
</dbReference>
<dbReference type="Gene3D" id="3.40.50.150">
    <property type="entry name" value="Vaccinia Virus protein VP39"/>
    <property type="match status" value="1"/>
</dbReference>
<dbReference type="GO" id="GO:0003676">
    <property type="term" value="F:nucleic acid binding"/>
    <property type="evidence" value="ECO:0007669"/>
    <property type="project" value="InterPro"/>
</dbReference>
<dbReference type="InterPro" id="IPR002052">
    <property type="entry name" value="DNA_methylase_N6_adenine_CS"/>
</dbReference>
<organism evidence="2 3">
    <name type="scientific">Trebonia kvetii</name>
    <dbReference type="NCBI Taxonomy" id="2480626"/>
    <lineage>
        <taxon>Bacteria</taxon>
        <taxon>Bacillati</taxon>
        <taxon>Actinomycetota</taxon>
        <taxon>Actinomycetes</taxon>
        <taxon>Streptosporangiales</taxon>
        <taxon>Treboniaceae</taxon>
        <taxon>Trebonia</taxon>
    </lineage>
</organism>
<dbReference type="AlphaFoldDB" id="A0A6P2CAL3"/>
<evidence type="ECO:0000313" key="3">
    <source>
        <dbReference type="Proteomes" id="UP000460272"/>
    </source>
</evidence>
<proteinExistence type="predicted"/>
<dbReference type="SUPFAM" id="SSF53335">
    <property type="entry name" value="S-adenosyl-L-methionine-dependent methyltransferases"/>
    <property type="match status" value="1"/>
</dbReference>
<keyword evidence="3" id="KW-1185">Reference proteome</keyword>
<accession>A0A6P2CAL3</accession>
<dbReference type="PROSITE" id="PS00092">
    <property type="entry name" value="N6_MTASE"/>
    <property type="match status" value="1"/>
</dbReference>
<dbReference type="InterPro" id="IPR029063">
    <property type="entry name" value="SAM-dependent_MTases_sf"/>
</dbReference>
<dbReference type="OrthoDB" id="3197274at2"/>
<evidence type="ECO:0000259" key="1">
    <source>
        <dbReference type="Pfam" id="PF06634"/>
    </source>
</evidence>
<dbReference type="InterPro" id="IPR009537">
    <property type="entry name" value="DUF1156"/>
</dbReference>
<name>A0A6P2CAL3_9ACTN</name>
<dbReference type="EMBL" id="RPFW01000001">
    <property type="protein sequence ID" value="TVZ07396.1"/>
    <property type="molecule type" value="Genomic_DNA"/>
</dbReference>
<dbReference type="GO" id="GO:0032259">
    <property type="term" value="P:methylation"/>
    <property type="evidence" value="ECO:0007669"/>
    <property type="project" value="InterPro"/>
</dbReference>
<comment type="caution">
    <text evidence="2">The sequence shown here is derived from an EMBL/GenBank/DDBJ whole genome shotgun (WGS) entry which is preliminary data.</text>
</comment>
<dbReference type="Proteomes" id="UP000460272">
    <property type="component" value="Unassembled WGS sequence"/>
</dbReference>
<reference evidence="2 3" key="1">
    <citation type="submission" date="2018-11" db="EMBL/GenBank/DDBJ databases">
        <title>Trebonia kvetii gen.nov., sp.nov., a novel acidophilic actinobacterium, and proposal of the new actinobacterial family Treboniaceae fam. nov.</title>
        <authorList>
            <person name="Rapoport D."/>
            <person name="Sagova-Mareckova M."/>
            <person name="Sedlacek I."/>
            <person name="Provaznik J."/>
            <person name="Kralova S."/>
            <person name="Pavlinic D."/>
            <person name="Benes V."/>
            <person name="Kopecky J."/>
        </authorList>
    </citation>
    <scope>NUCLEOTIDE SEQUENCE [LARGE SCALE GENOMIC DNA]</scope>
    <source>
        <strain evidence="2 3">15Tr583</strain>
    </source>
</reference>
<gene>
    <name evidence="2" type="ORF">EAS64_02460</name>
</gene>
<protein>
    <submittedName>
        <fullName evidence="2">DUF1156 domain-containing protein</fullName>
    </submittedName>
</protein>